<gene>
    <name evidence="1" type="ORF">RhiirC2_819170</name>
</gene>
<organism evidence="1 2">
    <name type="scientific">Rhizophagus irregularis</name>
    <dbReference type="NCBI Taxonomy" id="588596"/>
    <lineage>
        <taxon>Eukaryota</taxon>
        <taxon>Fungi</taxon>
        <taxon>Fungi incertae sedis</taxon>
        <taxon>Mucoromycota</taxon>
        <taxon>Glomeromycotina</taxon>
        <taxon>Glomeromycetes</taxon>
        <taxon>Glomerales</taxon>
        <taxon>Glomeraceae</taxon>
        <taxon>Rhizophagus</taxon>
    </lineage>
</organism>
<dbReference type="Proteomes" id="UP000233469">
    <property type="component" value="Unassembled WGS sequence"/>
</dbReference>
<accession>A0A2N1P1I9</accession>
<sequence length="583" mass="69251">MAAASLPELCLERIFKYLSNDLNSQYSCILINKYWCYSLISKLWENPFESLRTKNKINFNSNLYLINTYLTCLPQDIQNFIGIQEISKPPLFNYPNFLRYISTQNIKNNVVKWAKLKNIKETPKFKIYLYNEENNEVLIEVVESITRILIEYFFTSSTYIKGIDQYIGRYLDIYQLPNAETKLSKLQIFKCGTETFSSSSSSGFISFTSKISKDIRQLEIRLKVKENSNNNNNNDNNDNNNNNNNNNYNIDNNFIIPLKDIINLIKSQRNLKQILIQYNPIFYTKNEIIDLWNNLMIHKENLIELVLSKINFGYKFPLELLSKFYNLKKLSFVDCDIEDIYPLNFIPSLYEEFDHDNYYYYYNLKLLDDIQSFKKLQFLFIKSSNIEINKIEILLQQASTSIHSLELFNLDTLTDLEDFTHYFSNITKLTIGINMRWMIVISIVKSANLLREIHIYDGRNNDDLDDLHLNMKPMTADNFLCEIGKVMGEKVFTFRFNLDWYFNPNSLNTFLKRCNFNRYESNRLKILDFRKFKCFSNEHLDKIIDYCGGTLNYFYCEEHDSFTQENLLRAKQSIRNVIIEKCK</sequence>
<name>A0A2N1P1I9_9GLOM</name>
<protein>
    <recommendedName>
        <fullName evidence="3">F-box domain-containing protein</fullName>
    </recommendedName>
</protein>
<dbReference type="VEuPathDB" id="FungiDB:RhiirA1_528758"/>
<proteinExistence type="predicted"/>
<evidence type="ECO:0000313" key="2">
    <source>
        <dbReference type="Proteomes" id="UP000233469"/>
    </source>
</evidence>
<dbReference type="EMBL" id="LLXL01000027">
    <property type="protein sequence ID" value="PKK79925.1"/>
    <property type="molecule type" value="Genomic_DNA"/>
</dbReference>
<dbReference type="VEuPathDB" id="FungiDB:RhiirFUN_014422"/>
<comment type="caution">
    <text evidence="1">The sequence shown here is derived from an EMBL/GenBank/DDBJ whole genome shotgun (WGS) entry which is preliminary data.</text>
</comment>
<dbReference type="SUPFAM" id="SSF52047">
    <property type="entry name" value="RNI-like"/>
    <property type="match status" value="1"/>
</dbReference>
<evidence type="ECO:0008006" key="3">
    <source>
        <dbReference type="Google" id="ProtNLM"/>
    </source>
</evidence>
<reference evidence="1 2" key="1">
    <citation type="submission" date="2016-04" db="EMBL/GenBank/DDBJ databases">
        <title>Genome analyses suggest a sexual origin of heterokaryosis in a supposedly ancient asexual fungus.</title>
        <authorList>
            <person name="Ropars J."/>
            <person name="Sedzielewska K."/>
            <person name="Noel J."/>
            <person name="Charron P."/>
            <person name="Farinelli L."/>
            <person name="Marton T."/>
            <person name="Kruger M."/>
            <person name="Pelin A."/>
            <person name="Brachmann A."/>
            <person name="Corradi N."/>
        </authorList>
    </citation>
    <scope>NUCLEOTIDE SEQUENCE [LARGE SCALE GENOMIC DNA]</scope>
    <source>
        <strain evidence="1 2">C2</strain>
    </source>
</reference>
<dbReference type="VEuPathDB" id="FungiDB:FUN_012699"/>
<reference evidence="1 2" key="2">
    <citation type="submission" date="2017-10" db="EMBL/GenBank/DDBJ databases">
        <title>Extensive intraspecific genome diversity in a model arbuscular mycorrhizal fungus.</title>
        <authorList>
            <person name="Chen E.C.H."/>
            <person name="Morin E."/>
            <person name="Baudet D."/>
            <person name="Noel J."/>
            <person name="Ndikumana S."/>
            <person name="Charron P."/>
            <person name="St-Onge C."/>
            <person name="Giorgi J."/>
            <person name="Grigoriev I.V."/>
            <person name="Roux C."/>
            <person name="Martin F.M."/>
            <person name="Corradi N."/>
        </authorList>
    </citation>
    <scope>NUCLEOTIDE SEQUENCE [LARGE SCALE GENOMIC DNA]</scope>
    <source>
        <strain evidence="1 2">C2</strain>
    </source>
</reference>
<dbReference type="AlphaFoldDB" id="A0A2N1P1I9"/>
<evidence type="ECO:0000313" key="1">
    <source>
        <dbReference type="EMBL" id="PKK79925.1"/>
    </source>
</evidence>